<feature type="compositionally biased region" description="Basic and acidic residues" evidence="2">
    <location>
        <begin position="353"/>
        <end position="364"/>
    </location>
</feature>
<dbReference type="EMBL" id="SNWX01000006">
    <property type="protein sequence ID" value="TDO92342.1"/>
    <property type="molecule type" value="Genomic_DNA"/>
</dbReference>
<comment type="caution">
    <text evidence="3">The sequence shown here is derived from an EMBL/GenBank/DDBJ whole genome shotgun (WGS) entry which is preliminary data.</text>
</comment>
<dbReference type="InterPro" id="IPR016913">
    <property type="entry name" value="UCP029215"/>
</dbReference>
<evidence type="ECO:0000256" key="1">
    <source>
        <dbReference type="SAM" id="Coils"/>
    </source>
</evidence>
<sequence>MPKRFDVIGINNLNKNSSGFLTYDLVAAQTGVFPYLDPETGDIVYELKHPDDLLTEEVLGQLKNLPVTDDHPWELVNPDNSKELVKGMTSDTARIVGEKLTGRATVFDSGLIGKVLNGNKKECSLGFECEIVEESGTYQGQKYDRRQTNFNLNHLAMVEKGRCGPDCSARLDSKDYAYQVRKDSDILNDKSKKKQNKRSDQKLKTIKLDGKEFEVAEEVASRIDTLKSENEELTKNVGQLEGKLDGKDDQVSNLQKKVDELEGNQLSDKKIDEAVSERLELLKKADKFLDEDYEVEGKSDKEIKIDCIKAVNEKFDGEDRPDEYIEARFDVLSEMLDEGQGSYGDKNLKFKKKDSSSRSDAIEKKRQKRLNMRGDE</sequence>
<organism evidence="3 4">
    <name type="scientific">Halanaerobium saccharolyticum</name>
    <dbReference type="NCBI Taxonomy" id="43595"/>
    <lineage>
        <taxon>Bacteria</taxon>
        <taxon>Bacillati</taxon>
        <taxon>Bacillota</taxon>
        <taxon>Clostridia</taxon>
        <taxon>Halanaerobiales</taxon>
        <taxon>Halanaerobiaceae</taxon>
        <taxon>Halanaerobium</taxon>
    </lineage>
</organism>
<dbReference type="RefSeq" id="WP_133514571.1">
    <property type="nucleotide sequence ID" value="NZ_SNWX01000006.1"/>
</dbReference>
<proteinExistence type="predicted"/>
<dbReference type="Proteomes" id="UP000295064">
    <property type="component" value="Unassembled WGS sequence"/>
</dbReference>
<protein>
    <recommendedName>
        <fullName evidence="5">DUF2213 domain-containing protein</fullName>
    </recommendedName>
</protein>
<accession>A0A4V3CF42</accession>
<feature type="region of interest" description="Disordered" evidence="2">
    <location>
        <begin position="339"/>
        <end position="376"/>
    </location>
</feature>
<dbReference type="OrthoDB" id="9813763at2"/>
<keyword evidence="1" id="KW-0175">Coiled coil</keyword>
<gene>
    <name evidence="3" type="ORF">DFR79_106155</name>
</gene>
<dbReference type="PIRSF" id="PIRSF029215">
    <property type="entry name" value="UCP029215"/>
    <property type="match status" value="1"/>
</dbReference>
<name>A0A4V3CF42_9FIRM</name>
<dbReference type="AlphaFoldDB" id="A0A4V3CF42"/>
<reference evidence="3 4" key="1">
    <citation type="submission" date="2019-03" db="EMBL/GenBank/DDBJ databases">
        <title>Subsurface microbial communities from deep shales in Ohio and West Virginia, USA.</title>
        <authorList>
            <person name="Wrighton K."/>
        </authorList>
    </citation>
    <scope>NUCLEOTIDE SEQUENCE [LARGE SCALE GENOMIC DNA]</scope>
    <source>
        <strain evidence="3 4">MA284_T2</strain>
    </source>
</reference>
<evidence type="ECO:0008006" key="5">
    <source>
        <dbReference type="Google" id="ProtNLM"/>
    </source>
</evidence>
<dbReference type="Pfam" id="PF09979">
    <property type="entry name" value="DUF2213"/>
    <property type="match status" value="1"/>
</dbReference>
<feature type="compositionally biased region" description="Basic residues" evidence="2">
    <location>
        <begin position="365"/>
        <end position="376"/>
    </location>
</feature>
<evidence type="ECO:0000313" key="3">
    <source>
        <dbReference type="EMBL" id="TDO92342.1"/>
    </source>
</evidence>
<evidence type="ECO:0000256" key="2">
    <source>
        <dbReference type="SAM" id="MobiDB-lite"/>
    </source>
</evidence>
<feature type="coiled-coil region" evidence="1">
    <location>
        <begin position="216"/>
        <end position="264"/>
    </location>
</feature>
<evidence type="ECO:0000313" key="4">
    <source>
        <dbReference type="Proteomes" id="UP000295064"/>
    </source>
</evidence>